<evidence type="ECO:0000256" key="2">
    <source>
        <dbReference type="ARBA" id="ARBA00023002"/>
    </source>
</evidence>
<accession>A0AAV9ZVU0</accession>
<name>A0AAV9ZVU0_9AGAR</name>
<keyword evidence="2" id="KW-0560">Oxidoreductase</keyword>
<dbReference type="PANTHER" id="PTHR10578:SF149">
    <property type="entry name" value="2-HYDROXYACID OXIDASE 2"/>
    <property type="match status" value="1"/>
</dbReference>
<dbReference type="EMBL" id="JAWWNJ010000108">
    <property type="protein sequence ID" value="KAK6992642.1"/>
    <property type="molecule type" value="Genomic_DNA"/>
</dbReference>
<sequence>MLYANGNLVGLSPDTTNVWKTLQIRIPRRSFLAPTPPLSSVSNATNLSDGDTCGAFWPYLRRRLQRNGLIVGLHLVYPRQFPMSLHLRQLPVPTRVAWCWPLGQCHHCLLPFLALPLPPHPALLLHTFDASRKLCPQSRLTPSLLTPRIAQIVRRLTTLPIVPKGIKTWQDALECLHLGFPAVYIANHGGRVLDGVPTAVEILMDMRKHAPEVYADGAGRTR</sequence>
<comment type="caution">
    <text evidence="4">The sequence shown here is derived from an EMBL/GenBank/DDBJ whole genome shotgun (WGS) entry which is preliminary data.</text>
</comment>
<feature type="domain" description="FMN hydroxy acid dehydrogenase" evidence="3">
    <location>
        <begin position="52"/>
        <end position="222"/>
    </location>
</feature>
<proteinExistence type="predicted"/>
<dbReference type="GO" id="GO:0016491">
    <property type="term" value="F:oxidoreductase activity"/>
    <property type="evidence" value="ECO:0007669"/>
    <property type="project" value="UniProtKB-KW"/>
</dbReference>
<dbReference type="InterPro" id="IPR037396">
    <property type="entry name" value="FMN_HAD"/>
</dbReference>
<keyword evidence="5" id="KW-1185">Reference proteome</keyword>
<gene>
    <name evidence="4" type="ORF">R3P38DRAFT_150958</name>
</gene>
<organism evidence="4 5">
    <name type="scientific">Favolaschia claudopus</name>
    <dbReference type="NCBI Taxonomy" id="2862362"/>
    <lineage>
        <taxon>Eukaryota</taxon>
        <taxon>Fungi</taxon>
        <taxon>Dikarya</taxon>
        <taxon>Basidiomycota</taxon>
        <taxon>Agaricomycotina</taxon>
        <taxon>Agaricomycetes</taxon>
        <taxon>Agaricomycetidae</taxon>
        <taxon>Agaricales</taxon>
        <taxon>Marasmiineae</taxon>
        <taxon>Mycenaceae</taxon>
        <taxon>Favolaschia</taxon>
    </lineage>
</organism>
<evidence type="ECO:0000313" key="4">
    <source>
        <dbReference type="EMBL" id="KAK6992642.1"/>
    </source>
</evidence>
<evidence type="ECO:0000259" key="3">
    <source>
        <dbReference type="PROSITE" id="PS51349"/>
    </source>
</evidence>
<dbReference type="Gene3D" id="3.20.20.70">
    <property type="entry name" value="Aldolase class I"/>
    <property type="match status" value="1"/>
</dbReference>
<dbReference type="Pfam" id="PF01070">
    <property type="entry name" value="FMN_dh"/>
    <property type="match status" value="1"/>
</dbReference>
<dbReference type="InterPro" id="IPR013785">
    <property type="entry name" value="Aldolase_TIM"/>
</dbReference>
<dbReference type="AlphaFoldDB" id="A0AAV9ZVU0"/>
<reference evidence="4 5" key="1">
    <citation type="journal article" date="2024" name="J Genomics">
        <title>Draft genome sequencing and assembly of Favolaschia claudopus CIRM-BRFM 2984 isolated from oak limbs.</title>
        <authorList>
            <person name="Navarro D."/>
            <person name="Drula E."/>
            <person name="Chaduli D."/>
            <person name="Cazenave R."/>
            <person name="Ahrendt S."/>
            <person name="Wang J."/>
            <person name="Lipzen A."/>
            <person name="Daum C."/>
            <person name="Barry K."/>
            <person name="Grigoriev I.V."/>
            <person name="Favel A."/>
            <person name="Rosso M.N."/>
            <person name="Martin F."/>
        </authorList>
    </citation>
    <scope>NUCLEOTIDE SEQUENCE [LARGE SCALE GENOMIC DNA]</scope>
    <source>
        <strain evidence="4 5">CIRM-BRFM 2984</strain>
    </source>
</reference>
<comment type="cofactor">
    <cofactor evidence="1">
        <name>FMN</name>
        <dbReference type="ChEBI" id="CHEBI:58210"/>
    </cofactor>
</comment>
<dbReference type="SUPFAM" id="SSF51395">
    <property type="entry name" value="FMN-linked oxidoreductases"/>
    <property type="match status" value="1"/>
</dbReference>
<dbReference type="Proteomes" id="UP001362999">
    <property type="component" value="Unassembled WGS sequence"/>
</dbReference>
<evidence type="ECO:0000256" key="1">
    <source>
        <dbReference type="ARBA" id="ARBA00001917"/>
    </source>
</evidence>
<evidence type="ECO:0000313" key="5">
    <source>
        <dbReference type="Proteomes" id="UP001362999"/>
    </source>
</evidence>
<protein>
    <submittedName>
        <fullName evidence="4">FMN-dependent dehydrogenase-domain-containing protein</fullName>
    </submittedName>
</protein>
<dbReference type="PANTHER" id="PTHR10578">
    <property type="entry name" value="S -2-HYDROXY-ACID OXIDASE-RELATED"/>
    <property type="match status" value="1"/>
</dbReference>
<dbReference type="InterPro" id="IPR000262">
    <property type="entry name" value="FMN-dep_DH"/>
</dbReference>
<dbReference type="PROSITE" id="PS51349">
    <property type="entry name" value="FMN_HYDROXY_ACID_DH_2"/>
    <property type="match status" value="1"/>
</dbReference>